<gene>
    <name evidence="2" type="ORF">ACFSXZ_22245</name>
</gene>
<feature type="transmembrane region" description="Helical" evidence="1">
    <location>
        <begin position="144"/>
        <end position="168"/>
    </location>
</feature>
<dbReference type="RefSeq" id="WP_378267566.1">
    <property type="nucleotide sequence ID" value="NZ_JBHUKR010000011.1"/>
</dbReference>
<dbReference type="EMBL" id="JBHUKR010000011">
    <property type="protein sequence ID" value="MFD2419056.1"/>
    <property type="molecule type" value="Genomic_DNA"/>
</dbReference>
<keyword evidence="1" id="KW-1133">Transmembrane helix</keyword>
<comment type="caution">
    <text evidence="2">The sequence shown here is derived from an EMBL/GenBank/DDBJ whole genome shotgun (WGS) entry which is preliminary data.</text>
</comment>
<keyword evidence="1" id="KW-0812">Transmembrane</keyword>
<sequence>MKDTISLRYQGIMTIAKQEFRVRLRTGRWRWLLFAWLVVVGGFTVLLRLGLATVDADGPAGIPLFGGLMIFVLGLSLLVAPALTAQSINGDRERGTLATVQVTRLSAVDIALGKLVASWGTGLVFLALTVPFVVWSVFEGGVGVGRAAVVLLVVAALIGVICAVAQGFSALLDRGITSTLLSYLLVFALTGGTLIAFGLATVAFTERPEPASTMPGQNSGLTMEPHTEDVWWLLAPNPFVVLADAAPEPPLKWDPEAQQMLPSTSLDPLSALGYAARLMRTPTPQRQHGSIPDGSPVWPYGLGFDVLLGVGAVWTTTRRLRAPVHTVRRGVRIA</sequence>
<evidence type="ECO:0000313" key="3">
    <source>
        <dbReference type="Proteomes" id="UP001597417"/>
    </source>
</evidence>
<keyword evidence="1" id="KW-0472">Membrane</keyword>
<protein>
    <submittedName>
        <fullName evidence="2">ABC transporter permease</fullName>
    </submittedName>
</protein>
<name>A0ABW5FW18_9PSEU</name>
<accession>A0ABW5FW18</accession>
<reference evidence="3" key="1">
    <citation type="journal article" date="2019" name="Int. J. Syst. Evol. Microbiol.">
        <title>The Global Catalogue of Microorganisms (GCM) 10K type strain sequencing project: providing services to taxonomists for standard genome sequencing and annotation.</title>
        <authorList>
            <consortium name="The Broad Institute Genomics Platform"/>
            <consortium name="The Broad Institute Genome Sequencing Center for Infectious Disease"/>
            <person name="Wu L."/>
            <person name="Ma J."/>
        </authorList>
    </citation>
    <scope>NUCLEOTIDE SEQUENCE [LARGE SCALE GENOMIC DNA]</scope>
    <source>
        <strain evidence="3">CGMCC 4.7645</strain>
    </source>
</reference>
<organism evidence="2 3">
    <name type="scientific">Amycolatopsis pigmentata</name>
    <dbReference type="NCBI Taxonomy" id="450801"/>
    <lineage>
        <taxon>Bacteria</taxon>
        <taxon>Bacillati</taxon>
        <taxon>Actinomycetota</taxon>
        <taxon>Actinomycetes</taxon>
        <taxon>Pseudonocardiales</taxon>
        <taxon>Pseudonocardiaceae</taxon>
        <taxon>Amycolatopsis</taxon>
    </lineage>
</organism>
<dbReference type="Proteomes" id="UP001597417">
    <property type="component" value="Unassembled WGS sequence"/>
</dbReference>
<feature type="transmembrane region" description="Helical" evidence="1">
    <location>
        <begin position="180"/>
        <end position="204"/>
    </location>
</feature>
<evidence type="ECO:0000313" key="2">
    <source>
        <dbReference type="EMBL" id="MFD2419056.1"/>
    </source>
</evidence>
<feature type="transmembrane region" description="Helical" evidence="1">
    <location>
        <begin position="115"/>
        <end position="138"/>
    </location>
</feature>
<feature type="transmembrane region" description="Helical" evidence="1">
    <location>
        <begin position="62"/>
        <end position="84"/>
    </location>
</feature>
<keyword evidence="3" id="KW-1185">Reference proteome</keyword>
<proteinExistence type="predicted"/>
<feature type="transmembrane region" description="Helical" evidence="1">
    <location>
        <begin position="31"/>
        <end position="50"/>
    </location>
</feature>
<evidence type="ECO:0000256" key="1">
    <source>
        <dbReference type="SAM" id="Phobius"/>
    </source>
</evidence>